<dbReference type="Pfam" id="PF07221">
    <property type="entry name" value="GlcNAc_2-epim"/>
    <property type="match status" value="1"/>
</dbReference>
<evidence type="ECO:0000313" key="4">
    <source>
        <dbReference type="Proteomes" id="UP000179129"/>
    </source>
</evidence>
<accession>A0A1F5Z452</accession>
<dbReference type="STRING" id="1817867.A3F83_14090"/>
<dbReference type="InterPro" id="IPR012341">
    <property type="entry name" value="6hp_glycosidase-like_sf"/>
</dbReference>
<proteinExistence type="inferred from homology"/>
<comment type="caution">
    <text evidence="3">The sequence shown here is derived from an EMBL/GenBank/DDBJ whole genome shotgun (WGS) entry which is preliminary data.</text>
</comment>
<name>A0A1F5Z452_9BACT</name>
<dbReference type="SUPFAM" id="SSF48208">
    <property type="entry name" value="Six-hairpin glycosidases"/>
    <property type="match status" value="1"/>
</dbReference>
<dbReference type="PANTHER" id="PTHR15108">
    <property type="entry name" value="N-ACYLGLUCOSAMINE-2-EPIMERASE"/>
    <property type="match status" value="1"/>
</dbReference>
<dbReference type="InterPro" id="IPR008928">
    <property type="entry name" value="6-hairpin_glycosidase_sf"/>
</dbReference>
<dbReference type="Proteomes" id="UP000179129">
    <property type="component" value="Unassembled WGS sequence"/>
</dbReference>
<sequence>MEREFFKEALQSYRQELFGSVLPFWLKNGIDRQYGGYFTCFSNEGSSLLHEHKFTWSQGRFVWMLARLYRSMQGRVEEAQRKAYLELAGSGARFLMEHARLDNGNCAFILDRRGRPVLLDEQGEARPALPGEGYDSSIYADFFVIYGLGEYARASGDRAAFDFALELYDHVLNRLAGGSYRTDPYPVPPGYKVHGKPMILLETSQELADSARSFGQEETAERLNRTAAESVMEIMGHFRRPELKVILEMIGSDNTPRNNLLGRFINPGHMIEDMWFVMHRALRQADDKLFAQAAETMLWALEAGWDREYGGLPQFLDYTGSAPQGEVPEELKEHEMVRKLRSNWSNKLWWPHSEAIYALPLAYEKLRDERLADWFRKVHNYTLATFPNPDRGIGEWIQIRDRQGKPESKVVALPVKDPFHIVRALALALPVLERLAGEE</sequence>
<evidence type="ECO:0000256" key="1">
    <source>
        <dbReference type="ARBA" id="ARBA00008558"/>
    </source>
</evidence>
<keyword evidence="2" id="KW-0413">Isomerase</keyword>
<dbReference type="AlphaFoldDB" id="A0A1F5Z452"/>
<organism evidence="3 4">
    <name type="scientific">Candidatus Glassbacteria bacterium RIFCSPLOWO2_12_FULL_58_11</name>
    <dbReference type="NCBI Taxonomy" id="1817867"/>
    <lineage>
        <taxon>Bacteria</taxon>
        <taxon>Candidatus Glassiibacteriota</taxon>
    </lineage>
</organism>
<dbReference type="InterPro" id="IPR010819">
    <property type="entry name" value="AGE/CE"/>
</dbReference>
<reference evidence="3 4" key="1">
    <citation type="journal article" date="2016" name="Nat. Commun.">
        <title>Thousands of microbial genomes shed light on interconnected biogeochemical processes in an aquifer system.</title>
        <authorList>
            <person name="Anantharaman K."/>
            <person name="Brown C.T."/>
            <person name="Hug L.A."/>
            <person name="Sharon I."/>
            <person name="Castelle C.J."/>
            <person name="Probst A.J."/>
            <person name="Thomas B.C."/>
            <person name="Singh A."/>
            <person name="Wilkins M.J."/>
            <person name="Karaoz U."/>
            <person name="Brodie E.L."/>
            <person name="Williams K.H."/>
            <person name="Hubbard S.S."/>
            <person name="Banfield J.F."/>
        </authorList>
    </citation>
    <scope>NUCLEOTIDE SEQUENCE [LARGE SCALE GENOMIC DNA]</scope>
</reference>
<evidence type="ECO:0008006" key="5">
    <source>
        <dbReference type="Google" id="ProtNLM"/>
    </source>
</evidence>
<protein>
    <recommendedName>
        <fullName evidence="5">N-acylglucosamine 2-epimerase</fullName>
    </recommendedName>
</protein>
<comment type="similarity">
    <text evidence="1">Belongs to the N-acylglucosamine 2-epimerase family.</text>
</comment>
<dbReference type="Gene3D" id="1.50.10.10">
    <property type="match status" value="1"/>
</dbReference>
<dbReference type="EMBL" id="MFIX01000001">
    <property type="protein sequence ID" value="OGG07230.1"/>
    <property type="molecule type" value="Genomic_DNA"/>
</dbReference>
<evidence type="ECO:0000256" key="2">
    <source>
        <dbReference type="ARBA" id="ARBA00023235"/>
    </source>
</evidence>
<dbReference type="GO" id="GO:0016853">
    <property type="term" value="F:isomerase activity"/>
    <property type="evidence" value="ECO:0007669"/>
    <property type="project" value="UniProtKB-KW"/>
</dbReference>
<dbReference type="GO" id="GO:0005975">
    <property type="term" value="P:carbohydrate metabolic process"/>
    <property type="evidence" value="ECO:0007669"/>
    <property type="project" value="InterPro"/>
</dbReference>
<gene>
    <name evidence="3" type="ORF">A3F83_14090</name>
</gene>
<evidence type="ECO:0000313" key="3">
    <source>
        <dbReference type="EMBL" id="OGG07230.1"/>
    </source>
</evidence>